<dbReference type="PANTHER" id="PTHR31721:SF3">
    <property type="entry name" value="EXPRESSED PROTEIN"/>
    <property type="match status" value="1"/>
</dbReference>
<dbReference type="InterPro" id="IPR005134">
    <property type="entry name" value="UPF0114"/>
</dbReference>
<reference evidence="2" key="1">
    <citation type="submission" date="2019-09" db="EMBL/GenBank/DDBJ databases">
        <title>Draft genome information of white flower Hibiscus syriacus.</title>
        <authorList>
            <person name="Kim Y.-M."/>
        </authorList>
    </citation>
    <scope>NUCLEOTIDE SEQUENCE [LARGE SCALE GENOMIC DNA]</scope>
    <source>
        <strain evidence="2">YM2019G1</strain>
    </source>
</reference>
<dbReference type="Pfam" id="PF03350">
    <property type="entry name" value="UPF0114"/>
    <property type="match status" value="1"/>
</dbReference>
<evidence type="ECO:0000313" key="3">
    <source>
        <dbReference type="Proteomes" id="UP000436088"/>
    </source>
</evidence>
<protein>
    <submittedName>
        <fullName evidence="2">Detected protein of confused Function</fullName>
    </submittedName>
</protein>
<dbReference type="PANTHER" id="PTHR31721">
    <property type="entry name" value="OS06G0710300 PROTEIN"/>
    <property type="match status" value="1"/>
</dbReference>
<dbReference type="EMBL" id="VEPZ02000037">
    <property type="protein sequence ID" value="KAE8735131.1"/>
    <property type="molecule type" value="Genomic_DNA"/>
</dbReference>
<evidence type="ECO:0000256" key="1">
    <source>
        <dbReference type="SAM" id="Phobius"/>
    </source>
</evidence>
<keyword evidence="1" id="KW-0472">Membrane</keyword>
<organism evidence="2 3">
    <name type="scientific">Hibiscus syriacus</name>
    <name type="common">Rose of Sharon</name>
    <dbReference type="NCBI Taxonomy" id="106335"/>
    <lineage>
        <taxon>Eukaryota</taxon>
        <taxon>Viridiplantae</taxon>
        <taxon>Streptophyta</taxon>
        <taxon>Embryophyta</taxon>
        <taxon>Tracheophyta</taxon>
        <taxon>Spermatophyta</taxon>
        <taxon>Magnoliopsida</taxon>
        <taxon>eudicotyledons</taxon>
        <taxon>Gunneridae</taxon>
        <taxon>Pentapetalae</taxon>
        <taxon>rosids</taxon>
        <taxon>malvids</taxon>
        <taxon>Malvales</taxon>
        <taxon>Malvaceae</taxon>
        <taxon>Malvoideae</taxon>
        <taxon>Hibiscus</taxon>
    </lineage>
</organism>
<keyword evidence="1" id="KW-1133">Transmembrane helix</keyword>
<dbReference type="AlphaFoldDB" id="A0A6A3D6W4"/>
<dbReference type="Proteomes" id="UP000436088">
    <property type="component" value="Unassembled WGS sequence"/>
</dbReference>
<gene>
    <name evidence="2" type="ORF">F3Y22_tig00000453pilonHSYRG00037</name>
</gene>
<feature type="transmembrane region" description="Helical" evidence="1">
    <location>
        <begin position="28"/>
        <end position="57"/>
    </location>
</feature>
<accession>A0A6A3D6W4</accession>
<keyword evidence="1" id="KW-0812">Transmembrane</keyword>
<comment type="caution">
    <text evidence="2">The sequence shown here is derived from an EMBL/GenBank/DDBJ whole genome shotgun (WGS) entry which is preliminary data.</text>
</comment>
<evidence type="ECO:0000313" key="2">
    <source>
        <dbReference type="EMBL" id="KAE8735131.1"/>
    </source>
</evidence>
<sequence length="126" mass="13809">MEGSFLIEQSYLQYFHSLLSKKLDQEHIIHLLIEAIDMFLVGAAMPIFGMGLYIMFVGSKTMKGEAKSKMGHAVMMILQVGASEKFKGIPIVNSLDFTCFGASVFLSSACIFLLSRLSLGSSMGDN</sequence>
<feature type="transmembrane region" description="Helical" evidence="1">
    <location>
        <begin position="95"/>
        <end position="114"/>
    </location>
</feature>
<name>A0A6A3D6W4_HIBSY</name>
<proteinExistence type="predicted"/>
<keyword evidence="3" id="KW-1185">Reference proteome</keyword>